<proteinExistence type="predicted"/>
<feature type="compositionally biased region" description="Polar residues" evidence="1">
    <location>
        <begin position="235"/>
        <end position="244"/>
    </location>
</feature>
<organism evidence="2 3">
    <name type="scientific">Dorcoceras hygrometricum</name>
    <dbReference type="NCBI Taxonomy" id="472368"/>
    <lineage>
        <taxon>Eukaryota</taxon>
        <taxon>Viridiplantae</taxon>
        <taxon>Streptophyta</taxon>
        <taxon>Embryophyta</taxon>
        <taxon>Tracheophyta</taxon>
        <taxon>Spermatophyta</taxon>
        <taxon>Magnoliopsida</taxon>
        <taxon>eudicotyledons</taxon>
        <taxon>Gunneridae</taxon>
        <taxon>Pentapetalae</taxon>
        <taxon>asterids</taxon>
        <taxon>lamiids</taxon>
        <taxon>Lamiales</taxon>
        <taxon>Gesneriaceae</taxon>
        <taxon>Didymocarpoideae</taxon>
        <taxon>Trichosporeae</taxon>
        <taxon>Loxocarpinae</taxon>
        <taxon>Dorcoceras</taxon>
    </lineage>
</organism>
<protein>
    <submittedName>
        <fullName evidence="2">Uncharacterized protein</fullName>
    </submittedName>
</protein>
<reference evidence="2 3" key="1">
    <citation type="journal article" date="2015" name="Proc. Natl. Acad. Sci. U.S.A.">
        <title>The resurrection genome of Boea hygrometrica: A blueprint for survival of dehydration.</title>
        <authorList>
            <person name="Xiao L."/>
            <person name="Yang G."/>
            <person name="Zhang L."/>
            <person name="Yang X."/>
            <person name="Zhao S."/>
            <person name="Ji Z."/>
            <person name="Zhou Q."/>
            <person name="Hu M."/>
            <person name="Wang Y."/>
            <person name="Chen M."/>
            <person name="Xu Y."/>
            <person name="Jin H."/>
            <person name="Xiao X."/>
            <person name="Hu G."/>
            <person name="Bao F."/>
            <person name="Hu Y."/>
            <person name="Wan P."/>
            <person name="Li L."/>
            <person name="Deng X."/>
            <person name="Kuang T."/>
            <person name="Xiang C."/>
            <person name="Zhu J.K."/>
            <person name="Oliver M.J."/>
            <person name="He Y."/>
        </authorList>
    </citation>
    <scope>NUCLEOTIDE SEQUENCE [LARGE SCALE GENOMIC DNA]</scope>
    <source>
        <strain evidence="3">cv. XS01</strain>
    </source>
</reference>
<feature type="region of interest" description="Disordered" evidence="1">
    <location>
        <begin position="219"/>
        <end position="244"/>
    </location>
</feature>
<keyword evidence="3" id="KW-1185">Reference proteome</keyword>
<accession>A0A2Z7AKJ9</accession>
<evidence type="ECO:0000313" key="2">
    <source>
        <dbReference type="EMBL" id="KZV19711.1"/>
    </source>
</evidence>
<sequence length="244" mass="26721">MAEPSAILETPNAACLWAAPCVPFSRPVLPRAAVVGTMAGLVRTGWTWGWSSRWGSGHGDRSRSHVKDWRRLVVLHGCVQCLEYNLLASRRLAPTNSTGKLALQRLNNYGLLIRSTIGISIPSLVCTRKPTKVSRAESPCRDGRAAASASARSRGREKYLLNSFWDIASHGLRKFVTPKPQTGLTHRIMVKRLATSPHDPIGITDSAYSIGYPCTKESGESLTTKHRRLHALGPHQTSPPDDPN</sequence>
<dbReference type="AlphaFoldDB" id="A0A2Z7AKJ9"/>
<dbReference type="Proteomes" id="UP000250235">
    <property type="component" value="Unassembled WGS sequence"/>
</dbReference>
<evidence type="ECO:0000313" key="3">
    <source>
        <dbReference type="Proteomes" id="UP000250235"/>
    </source>
</evidence>
<name>A0A2Z7AKJ9_9LAMI</name>
<evidence type="ECO:0000256" key="1">
    <source>
        <dbReference type="SAM" id="MobiDB-lite"/>
    </source>
</evidence>
<dbReference type="EMBL" id="KV016320">
    <property type="protein sequence ID" value="KZV19711.1"/>
    <property type="molecule type" value="Genomic_DNA"/>
</dbReference>
<gene>
    <name evidence="2" type="ORF">F511_36304</name>
</gene>